<evidence type="ECO:0000313" key="2">
    <source>
        <dbReference type="WBParaSite" id="nRc.2.0.1.t36004-RA"/>
    </source>
</evidence>
<accession>A0A915KDJ8</accession>
<dbReference type="AlphaFoldDB" id="A0A915KDJ8"/>
<name>A0A915KDJ8_ROMCU</name>
<dbReference type="Proteomes" id="UP000887565">
    <property type="component" value="Unplaced"/>
</dbReference>
<dbReference type="WBParaSite" id="nRc.2.0.1.t36004-RA">
    <property type="protein sequence ID" value="nRc.2.0.1.t36004-RA"/>
    <property type="gene ID" value="nRc.2.0.1.g36004"/>
</dbReference>
<protein>
    <submittedName>
        <fullName evidence="2">Uncharacterized protein</fullName>
    </submittedName>
</protein>
<proteinExistence type="predicted"/>
<keyword evidence="1" id="KW-1185">Reference proteome</keyword>
<reference evidence="2" key="1">
    <citation type="submission" date="2022-11" db="UniProtKB">
        <authorList>
            <consortium name="WormBaseParasite"/>
        </authorList>
    </citation>
    <scope>IDENTIFICATION</scope>
</reference>
<evidence type="ECO:0000313" key="1">
    <source>
        <dbReference type="Proteomes" id="UP000887565"/>
    </source>
</evidence>
<sequence length="61" mass="7009">MKKSFVENYTTDAQTPLTYRCAVRKDPLLNQQPTKMWYSVGQDRVLGPAIHDRANGLTQVR</sequence>
<organism evidence="1 2">
    <name type="scientific">Romanomermis culicivorax</name>
    <name type="common">Nematode worm</name>
    <dbReference type="NCBI Taxonomy" id="13658"/>
    <lineage>
        <taxon>Eukaryota</taxon>
        <taxon>Metazoa</taxon>
        <taxon>Ecdysozoa</taxon>
        <taxon>Nematoda</taxon>
        <taxon>Enoplea</taxon>
        <taxon>Dorylaimia</taxon>
        <taxon>Mermithida</taxon>
        <taxon>Mermithoidea</taxon>
        <taxon>Mermithidae</taxon>
        <taxon>Romanomermis</taxon>
    </lineage>
</organism>